<accession>A0A9W5ANP7</accession>
<dbReference type="SMART" id="SM00448">
    <property type="entry name" value="REC"/>
    <property type="match status" value="1"/>
</dbReference>
<dbReference type="RefSeq" id="WP_059429952.1">
    <property type="nucleotide sequence ID" value="NZ_CP040464.1"/>
</dbReference>
<keyword evidence="1 6" id="KW-0597">Phosphoprotein</keyword>
<dbReference type="SUPFAM" id="SSF52172">
    <property type="entry name" value="CheY-like"/>
    <property type="match status" value="1"/>
</dbReference>
<feature type="DNA-binding region" description="OmpR/PhoB-type" evidence="7">
    <location>
        <begin position="135"/>
        <end position="229"/>
    </location>
</feature>
<dbReference type="GO" id="GO:0016491">
    <property type="term" value="F:oxidoreductase activity"/>
    <property type="evidence" value="ECO:0007669"/>
    <property type="project" value="UniProtKB-KW"/>
</dbReference>
<dbReference type="Pfam" id="PF00486">
    <property type="entry name" value="Trans_reg_C"/>
    <property type="match status" value="1"/>
</dbReference>
<proteinExistence type="predicted"/>
<feature type="domain" description="Response regulatory" evidence="8">
    <location>
        <begin position="14"/>
        <end position="128"/>
    </location>
</feature>
<dbReference type="Proteomes" id="UP000052245">
    <property type="component" value="Unassembled WGS sequence"/>
</dbReference>
<dbReference type="SMART" id="SM00862">
    <property type="entry name" value="Trans_reg_C"/>
    <property type="match status" value="1"/>
</dbReference>
<dbReference type="PANTHER" id="PTHR48111:SF1">
    <property type="entry name" value="TWO-COMPONENT RESPONSE REGULATOR ORR33"/>
    <property type="match status" value="1"/>
</dbReference>
<dbReference type="EC" id="1.6.99.-" evidence="10"/>
<dbReference type="CDD" id="cd00383">
    <property type="entry name" value="trans_reg_C"/>
    <property type="match status" value="1"/>
</dbReference>
<keyword evidence="4 7" id="KW-0238">DNA-binding</keyword>
<sequence>MKNSVILEVLSNKKVLCLEDEPVILRNLTESLELFFGEVVSVKDGLEALDEVMTNSYDALILDIEVPNIDGIEIAKKVRQTDQKIPIIILSSHNEQEYLWRAIELKITKYLSKPYSKETFLKALEQIALELTGYVVIYNINDDLKYDFSKKIIYDKNETLHLSKSESKLLEYFLKNKNQTITYDQISEYMWDFESPGKDAIKTIIKDLRKKVGKDLIKNLYGIGYLCEI</sequence>
<evidence type="ECO:0000256" key="2">
    <source>
        <dbReference type="ARBA" id="ARBA00023012"/>
    </source>
</evidence>
<name>A0A9W5ANP7_CAMHY</name>
<dbReference type="PANTHER" id="PTHR48111">
    <property type="entry name" value="REGULATOR OF RPOS"/>
    <property type="match status" value="1"/>
</dbReference>
<dbReference type="InterPro" id="IPR001789">
    <property type="entry name" value="Sig_transdc_resp-reg_receiver"/>
</dbReference>
<dbReference type="GO" id="GO:0032993">
    <property type="term" value="C:protein-DNA complex"/>
    <property type="evidence" value="ECO:0007669"/>
    <property type="project" value="TreeGrafter"/>
</dbReference>
<dbReference type="InterPro" id="IPR039420">
    <property type="entry name" value="WalR-like"/>
</dbReference>
<keyword evidence="2" id="KW-0902">Two-component regulatory system</keyword>
<dbReference type="PROSITE" id="PS50110">
    <property type="entry name" value="RESPONSE_REGULATORY"/>
    <property type="match status" value="1"/>
</dbReference>
<evidence type="ECO:0000259" key="8">
    <source>
        <dbReference type="PROSITE" id="PS50110"/>
    </source>
</evidence>
<dbReference type="Gene3D" id="3.40.50.2300">
    <property type="match status" value="1"/>
</dbReference>
<dbReference type="SUPFAM" id="SSF46894">
    <property type="entry name" value="C-terminal effector domain of the bipartite response regulators"/>
    <property type="match status" value="1"/>
</dbReference>
<evidence type="ECO:0000256" key="5">
    <source>
        <dbReference type="ARBA" id="ARBA00023163"/>
    </source>
</evidence>
<evidence type="ECO:0000256" key="4">
    <source>
        <dbReference type="ARBA" id="ARBA00023125"/>
    </source>
</evidence>
<reference evidence="10 11" key="1">
    <citation type="submission" date="2015-11" db="EMBL/GenBank/DDBJ databases">
        <authorList>
            <consortium name="Pathogen Informatics"/>
        </authorList>
    </citation>
    <scope>NUCLEOTIDE SEQUENCE [LARGE SCALE GENOMIC DNA]</scope>
    <source>
        <strain evidence="10 11">007A-0283</strain>
    </source>
</reference>
<dbReference type="InterPro" id="IPR016032">
    <property type="entry name" value="Sig_transdc_resp-reg_C-effctor"/>
</dbReference>
<dbReference type="GO" id="GO:0000156">
    <property type="term" value="F:phosphorelay response regulator activity"/>
    <property type="evidence" value="ECO:0007669"/>
    <property type="project" value="TreeGrafter"/>
</dbReference>
<dbReference type="AlphaFoldDB" id="A0A9W5ANP7"/>
<protein>
    <submittedName>
        <fullName evidence="10">NAD(P)H-flavin oxidoreductase</fullName>
        <ecNumber evidence="10">1.6.99.-</ecNumber>
    </submittedName>
</protein>
<dbReference type="Pfam" id="PF00072">
    <property type="entry name" value="Response_reg"/>
    <property type="match status" value="1"/>
</dbReference>
<evidence type="ECO:0000313" key="10">
    <source>
        <dbReference type="EMBL" id="CUU71216.1"/>
    </source>
</evidence>
<evidence type="ECO:0000256" key="1">
    <source>
        <dbReference type="ARBA" id="ARBA00022553"/>
    </source>
</evidence>
<dbReference type="InterPro" id="IPR036388">
    <property type="entry name" value="WH-like_DNA-bd_sf"/>
</dbReference>
<organism evidence="10 11">
    <name type="scientific">Campylobacter hyointestinalis subsp. hyointestinalis</name>
    <dbReference type="NCBI Taxonomy" id="91352"/>
    <lineage>
        <taxon>Bacteria</taxon>
        <taxon>Pseudomonadati</taxon>
        <taxon>Campylobacterota</taxon>
        <taxon>Epsilonproteobacteria</taxon>
        <taxon>Campylobacterales</taxon>
        <taxon>Campylobacteraceae</taxon>
        <taxon>Campylobacter</taxon>
    </lineage>
</organism>
<evidence type="ECO:0000313" key="11">
    <source>
        <dbReference type="Proteomes" id="UP000052245"/>
    </source>
</evidence>
<keyword evidence="10" id="KW-0560">Oxidoreductase</keyword>
<evidence type="ECO:0000259" key="9">
    <source>
        <dbReference type="PROSITE" id="PS51755"/>
    </source>
</evidence>
<feature type="modified residue" description="4-aspartylphosphate" evidence="6">
    <location>
        <position position="63"/>
    </location>
</feature>
<dbReference type="CDD" id="cd00156">
    <property type="entry name" value="REC"/>
    <property type="match status" value="1"/>
</dbReference>
<keyword evidence="3" id="KW-0805">Transcription regulation</keyword>
<dbReference type="InterPro" id="IPR011006">
    <property type="entry name" value="CheY-like_superfamily"/>
</dbReference>
<dbReference type="GO" id="GO:0006355">
    <property type="term" value="P:regulation of DNA-templated transcription"/>
    <property type="evidence" value="ECO:0007669"/>
    <property type="project" value="InterPro"/>
</dbReference>
<dbReference type="EMBL" id="FAVC01000001">
    <property type="protein sequence ID" value="CUU71216.1"/>
    <property type="molecule type" value="Genomic_DNA"/>
</dbReference>
<dbReference type="Gene3D" id="1.10.10.10">
    <property type="entry name" value="Winged helix-like DNA-binding domain superfamily/Winged helix DNA-binding domain"/>
    <property type="match status" value="1"/>
</dbReference>
<feature type="domain" description="OmpR/PhoB-type" evidence="9">
    <location>
        <begin position="135"/>
        <end position="229"/>
    </location>
</feature>
<dbReference type="GO" id="GO:0005829">
    <property type="term" value="C:cytosol"/>
    <property type="evidence" value="ECO:0007669"/>
    <property type="project" value="TreeGrafter"/>
</dbReference>
<evidence type="ECO:0000256" key="7">
    <source>
        <dbReference type="PROSITE-ProRule" id="PRU01091"/>
    </source>
</evidence>
<gene>
    <name evidence="10" type="primary">frp</name>
    <name evidence="10" type="ORF">ERS739223_00243</name>
</gene>
<comment type="caution">
    <text evidence="10">The sequence shown here is derived from an EMBL/GenBank/DDBJ whole genome shotgun (WGS) entry which is preliminary data.</text>
</comment>
<evidence type="ECO:0000256" key="3">
    <source>
        <dbReference type="ARBA" id="ARBA00023015"/>
    </source>
</evidence>
<evidence type="ECO:0000256" key="6">
    <source>
        <dbReference type="PROSITE-ProRule" id="PRU00169"/>
    </source>
</evidence>
<keyword evidence="5" id="KW-0804">Transcription</keyword>
<dbReference type="InterPro" id="IPR001867">
    <property type="entry name" value="OmpR/PhoB-type_DNA-bd"/>
</dbReference>
<dbReference type="GO" id="GO:0000976">
    <property type="term" value="F:transcription cis-regulatory region binding"/>
    <property type="evidence" value="ECO:0007669"/>
    <property type="project" value="TreeGrafter"/>
</dbReference>
<dbReference type="PROSITE" id="PS51755">
    <property type="entry name" value="OMPR_PHOB"/>
    <property type="match status" value="1"/>
</dbReference>